<evidence type="ECO:0000313" key="2">
    <source>
        <dbReference type="EMBL" id="RMV41356.1"/>
    </source>
</evidence>
<sequence length="160" mass="17380">MNWFYNAKLSTKLFISFALCALITLGVGMVASRGIAELASNLKLVFSNNLVSVSKTNETMTNVVEQNRDLYRLITVVAANASQGAKDDVIASLQKNRAEAEKAYSTYRATPLEDDERAAGDQMDKDWPVYQALVDRALGIITSGDIGTARALVDGEVRTA</sequence>
<comment type="caution">
    <text evidence="2">The sequence shown here is derived from an EMBL/GenBank/DDBJ whole genome shotgun (WGS) entry which is preliminary data.</text>
</comment>
<evidence type="ECO:0000313" key="3">
    <source>
        <dbReference type="Proteomes" id="UP000271631"/>
    </source>
</evidence>
<dbReference type="RefSeq" id="WP_375233324.1">
    <property type="nucleotide sequence ID" value="NZ_LGLG01000405.1"/>
</dbReference>
<reference evidence="2 3" key="1">
    <citation type="submission" date="2018-08" db="EMBL/GenBank/DDBJ databases">
        <title>Recombination of ecologically and evolutionarily significant loci maintains genetic cohesion in the Pseudomonas syringae species complex.</title>
        <authorList>
            <person name="Dillon M."/>
            <person name="Thakur S."/>
            <person name="Almeida R.N.D."/>
            <person name="Weir B.S."/>
            <person name="Guttman D.S."/>
        </authorList>
    </citation>
    <scope>NUCLEOTIDE SEQUENCE [LARGE SCALE GENOMIC DNA]</scope>
    <source>
        <strain evidence="2 3">ICMP 11281</strain>
    </source>
</reference>
<proteinExistence type="predicted"/>
<feature type="domain" description="Chemotaxis methyl-accepting receptor HlyB-like 4HB MCP" evidence="1">
    <location>
        <begin position="6"/>
        <end position="159"/>
    </location>
</feature>
<evidence type="ECO:0000259" key="1">
    <source>
        <dbReference type="Pfam" id="PF12729"/>
    </source>
</evidence>
<dbReference type="InterPro" id="IPR024478">
    <property type="entry name" value="HlyB_4HB_MCP"/>
</dbReference>
<dbReference type="InterPro" id="IPR035440">
    <property type="entry name" value="4HB_MCP_dom_sf"/>
</dbReference>
<dbReference type="SUPFAM" id="SSF47170">
    <property type="entry name" value="Aspartate receptor, ligand-binding domain"/>
    <property type="match status" value="1"/>
</dbReference>
<dbReference type="Gene3D" id="1.20.120.30">
    <property type="entry name" value="Aspartate receptor, ligand-binding domain"/>
    <property type="match status" value="1"/>
</dbReference>
<dbReference type="EMBL" id="RBUQ01000061">
    <property type="protein sequence ID" value="RMV41356.1"/>
    <property type="molecule type" value="Genomic_DNA"/>
</dbReference>
<name>A0A0N0FYG8_PSEYM</name>
<protein>
    <submittedName>
        <fullName evidence="2">Methyl-accepting chemotaxis protein</fullName>
    </submittedName>
</protein>
<organism evidence="2 3">
    <name type="scientific">Pseudomonas syringae pv. maculicola</name>
    <dbReference type="NCBI Taxonomy" id="59511"/>
    <lineage>
        <taxon>Bacteria</taxon>
        <taxon>Pseudomonadati</taxon>
        <taxon>Pseudomonadota</taxon>
        <taxon>Gammaproteobacteria</taxon>
        <taxon>Pseudomonadales</taxon>
        <taxon>Pseudomonadaceae</taxon>
        <taxon>Pseudomonas</taxon>
    </lineage>
</organism>
<dbReference type="AlphaFoldDB" id="A0A0N0FYG8"/>
<accession>A0A0N0FYG8</accession>
<gene>
    <name evidence="2" type="ORF">ALP13_03174</name>
</gene>
<dbReference type="Proteomes" id="UP000271631">
    <property type="component" value="Unassembled WGS sequence"/>
</dbReference>
<dbReference type="Pfam" id="PF12729">
    <property type="entry name" value="4HB_MCP_1"/>
    <property type="match status" value="1"/>
</dbReference>
<dbReference type="GeneID" id="302827752"/>